<evidence type="ECO:0000313" key="2">
    <source>
        <dbReference type="Proteomes" id="UP000054928"/>
    </source>
</evidence>
<dbReference type="GeneID" id="36405910"/>
<accession>A0A0P1AIE9</accession>
<name>A0A0P1AIE9_PLAHL</name>
<protein>
    <submittedName>
        <fullName evidence="1">Uncharacterized protein</fullName>
    </submittedName>
</protein>
<sequence length="86" mass="9143">MVSPLPADRGSEGSCQPSASAIINWRVGKIITLDQKDDQKVSSPALSIPISDHSIVVPYGAKKLAVTGSYTKTVSLTADVLREYRG</sequence>
<dbReference type="AlphaFoldDB" id="A0A0P1AIE9"/>
<dbReference type="Proteomes" id="UP000054928">
    <property type="component" value="Unassembled WGS sequence"/>
</dbReference>
<proteinExistence type="predicted"/>
<dbReference type="RefSeq" id="XP_024577038.1">
    <property type="nucleotide sequence ID" value="XM_024726352.1"/>
</dbReference>
<reference evidence="2" key="1">
    <citation type="submission" date="2014-09" db="EMBL/GenBank/DDBJ databases">
        <authorList>
            <person name="Sharma Rahul"/>
            <person name="Thines Marco"/>
        </authorList>
    </citation>
    <scope>NUCLEOTIDE SEQUENCE [LARGE SCALE GENOMIC DNA]</scope>
</reference>
<keyword evidence="2" id="KW-1185">Reference proteome</keyword>
<evidence type="ECO:0000313" key="1">
    <source>
        <dbReference type="EMBL" id="CEG40669.1"/>
    </source>
</evidence>
<dbReference type="EMBL" id="CCYD01000523">
    <property type="protein sequence ID" value="CEG40669.1"/>
    <property type="molecule type" value="Genomic_DNA"/>
</dbReference>
<organism evidence="1 2">
    <name type="scientific">Plasmopara halstedii</name>
    <name type="common">Downy mildew of sunflower</name>
    <dbReference type="NCBI Taxonomy" id="4781"/>
    <lineage>
        <taxon>Eukaryota</taxon>
        <taxon>Sar</taxon>
        <taxon>Stramenopiles</taxon>
        <taxon>Oomycota</taxon>
        <taxon>Peronosporomycetes</taxon>
        <taxon>Peronosporales</taxon>
        <taxon>Peronosporaceae</taxon>
        <taxon>Plasmopara</taxon>
    </lineage>
</organism>